<dbReference type="Gene3D" id="3.40.532.10">
    <property type="entry name" value="Peptidase C12, ubiquitin carboxyl-terminal hydrolase"/>
    <property type="match status" value="1"/>
</dbReference>
<dbReference type="OrthoDB" id="427186at2759"/>
<evidence type="ECO:0000259" key="9">
    <source>
        <dbReference type="PROSITE" id="PS52048"/>
    </source>
</evidence>
<dbReference type="InterPro" id="IPR038765">
    <property type="entry name" value="Papain-like_cys_pep_sf"/>
</dbReference>
<proteinExistence type="inferred from homology"/>
<feature type="domain" description="UCH catalytic" evidence="9">
    <location>
        <begin position="1"/>
        <end position="150"/>
    </location>
</feature>
<keyword evidence="11" id="KW-1185">Reference proteome</keyword>
<evidence type="ECO:0000313" key="10">
    <source>
        <dbReference type="EMBL" id="KAH8093763.1"/>
    </source>
</evidence>
<gene>
    <name evidence="10" type="ORF">BXZ70DRAFT_380934</name>
</gene>
<accession>A0A8K0UIR2</accession>
<dbReference type="InterPro" id="IPR001578">
    <property type="entry name" value="Peptidase_C12_UCH"/>
</dbReference>
<organism evidence="10 11">
    <name type="scientific">Cristinia sonorae</name>
    <dbReference type="NCBI Taxonomy" id="1940300"/>
    <lineage>
        <taxon>Eukaryota</taxon>
        <taxon>Fungi</taxon>
        <taxon>Dikarya</taxon>
        <taxon>Basidiomycota</taxon>
        <taxon>Agaricomycotina</taxon>
        <taxon>Agaricomycetes</taxon>
        <taxon>Agaricomycetidae</taxon>
        <taxon>Agaricales</taxon>
        <taxon>Pleurotineae</taxon>
        <taxon>Stephanosporaceae</taxon>
        <taxon>Cristinia</taxon>
    </lineage>
</organism>
<dbReference type="GO" id="GO:0005737">
    <property type="term" value="C:cytoplasm"/>
    <property type="evidence" value="ECO:0007669"/>
    <property type="project" value="TreeGrafter"/>
</dbReference>
<evidence type="ECO:0000256" key="6">
    <source>
        <dbReference type="ARBA" id="ARBA00022801"/>
    </source>
</evidence>
<dbReference type="AlphaFoldDB" id="A0A8K0UIR2"/>
<reference evidence="10" key="1">
    <citation type="journal article" date="2021" name="New Phytol.">
        <title>Evolutionary innovations through gain and loss of genes in the ectomycorrhizal Boletales.</title>
        <authorList>
            <person name="Wu G."/>
            <person name="Miyauchi S."/>
            <person name="Morin E."/>
            <person name="Kuo A."/>
            <person name="Drula E."/>
            <person name="Varga T."/>
            <person name="Kohler A."/>
            <person name="Feng B."/>
            <person name="Cao Y."/>
            <person name="Lipzen A."/>
            <person name="Daum C."/>
            <person name="Hundley H."/>
            <person name="Pangilinan J."/>
            <person name="Johnson J."/>
            <person name="Barry K."/>
            <person name="LaButti K."/>
            <person name="Ng V."/>
            <person name="Ahrendt S."/>
            <person name="Min B."/>
            <person name="Choi I.G."/>
            <person name="Park H."/>
            <person name="Plett J.M."/>
            <person name="Magnuson J."/>
            <person name="Spatafora J.W."/>
            <person name="Nagy L.G."/>
            <person name="Henrissat B."/>
            <person name="Grigoriev I.V."/>
            <person name="Yang Z.L."/>
            <person name="Xu J."/>
            <person name="Martin F.M."/>
        </authorList>
    </citation>
    <scope>NUCLEOTIDE SEQUENCE</scope>
    <source>
        <strain evidence="10">KKN 215</strain>
    </source>
</reference>
<dbReference type="Proteomes" id="UP000813824">
    <property type="component" value="Unassembled WGS sequence"/>
</dbReference>
<evidence type="ECO:0000256" key="4">
    <source>
        <dbReference type="ARBA" id="ARBA00022670"/>
    </source>
</evidence>
<comment type="similarity">
    <text evidence="2 8">Belongs to the peptidase C12 family.</text>
</comment>
<keyword evidence="6" id="KW-0378">Hydrolase</keyword>
<evidence type="ECO:0000256" key="1">
    <source>
        <dbReference type="ARBA" id="ARBA00000707"/>
    </source>
</evidence>
<dbReference type="PROSITE" id="PS52048">
    <property type="entry name" value="UCH_DOMAIN"/>
    <property type="match status" value="1"/>
</dbReference>
<sequence>MVLLLKTRAHSDEHQSNVTIAPESPLAKFIELCKGKTGSERAKLLESIPTFATIHNKSAEEGQSTVPTGADLEVDFHYTCFVQAPSPPIREEEIEAPEGSMRIIELDGDRVGPLDRGVTTDFLRDVVRFVKEGYMKQTTNLGFTMIALATPSDDS</sequence>
<comment type="caution">
    <text evidence="8">Lacks conserved residue(s) required for the propagation of feature annotation.</text>
</comment>
<dbReference type="InterPro" id="IPR036959">
    <property type="entry name" value="Peptidase_C12_UCH_sf"/>
</dbReference>
<evidence type="ECO:0000256" key="3">
    <source>
        <dbReference type="ARBA" id="ARBA00012759"/>
    </source>
</evidence>
<dbReference type="Pfam" id="PF01088">
    <property type="entry name" value="Peptidase_C12"/>
    <property type="match status" value="1"/>
</dbReference>
<evidence type="ECO:0000313" key="11">
    <source>
        <dbReference type="Proteomes" id="UP000813824"/>
    </source>
</evidence>
<protein>
    <recommendedName>
        <fullName evidence="3">ubiquitinyl hydrolase 1</fullName>
        <ecNumber evidence="3">3.4.19.12</ecNumber>
    </recommendedName>
</protein>
<evidence type="ECO:0000256" key="7">
    <source>
        <dbReference type="ARBA" id="ARBA00022807"/>
    </source>
</evidence>
<name>A0A8K0UIR2_9AGAR</name>
<dbReference type="PANTHER" id="PTHR10589:SF17">
    <property type="entry name" value="UBIQUITIN CARBOXYL-TERMINAL HYDROLASE"/>
    <property type="match status" value="1"/>
</dbReference>
<evidence type="ECO:0000256" key="2">
    <source>
        <dbReference type="ARBA" id="ARBA00009326"/>
    </source>
</evidence>
<keyword evidence="5" id="KW-0833">Ubl conjugation pathway</keyword>
<dbReference type="GO" id="GO:0006511">
    <property type="term" value="P:ubiquitin-dependent protein catabolic process"/>
    <property type="evidence" value="ECO:0007669"/>
    <property type="project" value="InterPro"/>
</dbReference>
<keyword evidence="4" id="KW-0645">Protease</keyword>
<comment type="catalytic activity">
    <reaction evidence="1">
        <text>Thiol-dependent hydrolysis of ester, thioester, amide, peptide and isopeptide bonds formed by the C-terminal Gly of ubiquitin (a 76-residue protein attached to proteins as an intracellular targeting signal).</text>
        <dbReference type="EC" id="3.4.19.12"/>
    </reaction>
</comment>
<evidence type="ECO:0000256" key="8">
    <source>
        <dbReference type="PROSITE-ProRule" id="PRU01393"/>
    </source>
</evidence>
<dbReference type="SUPFAM" id="SSF54001">
    <property type="entry name" value="Cysteine proteinases"/>
    <property type="match status" value="1"/>
</dbReference>
<evidence type="ECO:0000256" key="5">
    <source>
        <dbReference type="ARBA" id="ARBA00022786"/>
    </source>
</evidence>
<dbReference type="GO" id="GO:0004843">
    <property type="term" value="F:cysteine-type deubiquitinase activity"/>
    <property type="evidence" value="ECO:0007669"/>
    <property type="project" value="UniProtKB-EC"/>
</dbReference>
<comment type="caution">
    <text evidence="10">The sequence shown here is derived from an EMBL/GenBank/DDBJ whole genome shotgun (WGS) entry which is preliminary data.</text>
</comment>
<dbReference type="PANTHER" id="PTHR10589">
    <property type="entry name" value="UBIQUITIN CARBOXYL-TERMINAL HYDROLASE"/>
    <property type="match status" value="1"/>
</dbReference>
<dbReference type="EC" id="3.4.19.12" evidence="3"/>
<dbReference type="EMBL" id="JAEVFJ010000028">
    <property type="protein sequence ID" value="KAH8093763.1"/>
    <property type="molecule type" value="Genomic_DNA"/>
</dbReference>
<keyword evidence="7" id="KW-0788">Thiol protease</keyword>
<dbReference type="GO" id="GO:0016579">
    <property type="term" value="P:protein deubiquitination"/>
    <property type="evidence" value="ECO:0007669"/>
    <property type="project" value="TreeGrafter"/>
</dbReference>